<dbReference type="OrthoDB" id="5193742at2"/>
<evidence type="ECO:0000313" key="1">
    <source>
        <dbReference type="EMBL" id="SDZ56281.1"/>
    </source>
</evidence>
<protein>
    <submittedName>
        <fullName evidence="1">Uncharacterized protein</fullName>
    </submittedName>
</protein>
<name>A0A1H3U2J3_9MICO</name>
<reference evidence="1 2" key="1">
    <citation type="submission" date="2016-10" db="EMBL/GenBank/DDBJ databases">
        <authorList>
            <person name="de Groot N.N."/>
        </authorList>
    </citation>
    <scope>NUCLEOTIDE SEQUENCE [LARGE SCALE GENOMIC DNA]</scope>
    <source>
        <strain evidence="1 2">CGMCC 4.3491</strain>
    </source>
</reference>
<gene>
    <name evidence="1" type="ORF">SAMN05216554_0012</name>
</gene>
<dbReference type="RefSeq" id="WP_139256848.1">
    <property type="nucleotide sequence ID" value="NZ_FNPZ01000010.1"/>
</dbReference>
<dbReference type="STRING" id="381665.SAMN05216554_0012"/>
<organism evidence="1 2">
    <name type="scientific">Herbiconiux ginsengi</name>
    <dbReference type="NCBI Taxonomy" id="381665"/>
    <lineage>
        <taxon>Bacteria</taxon>
        <taxon>Bacillati</taxon>
        <taxon>Actinomycetota</taxon>
        <taxon>Actinomycetes</taxon>
        <taxon>Micrococcales</taxon>
        <taxon>Microbacteriaceae</taxon>
        <taxon>Herbiconiux</taxon>
    </lineage>
</organism>
<dbReference type="AlphaFoldDB" id="A0A1H3U2J3"/>
<dbReference type="EMBL" id="FNPZ01000010">
    <property type="protein sequence ID" value="SDZ56281.1"/>
    <property type="molecule type" value="Genomic_DNA"/>
</dbReference>
<dbReference type="Proteomes" id="UP000198891">
    <property type="component" value="Unassembled WGS sequence"/>
</dbReference>
<proteinExistence type="predicted"/>
<evidence type="ECO:0000313" key="2">
    <source>
        <dbReference type="Proteomes" id="UP000198891"/>
    </source>
</evidence>
<keyword evidence="2" id="KW-1185">Reference proteome</keyword>
<sequence>MSTNPASATTPNKSARGVVLLTSLVGSALVLSGCASLAPDGAAAQRVTETFLTAIADGDGATACQQLNDSARETVENETDAGCAEGVLALNIETEAPASSGEVYSRAAFVETGETAVFLTPGDDGWLIRAAGCTPMAEGPFDCLLDGR</sequence>
<accession>A0A1H3U2J3</accession>